<accession>A0ABW1ZMF8</accession>
<gene>
    <name evidence="1" type="ORF">ACFP90_18365</name>
</gene>
<organism evidence="1 2">
    <name type="scientific">Deinococcus multiflagellatus</name>
    <dbReference type="NCBI Taxonomy" id="1656887"/>
    <lineage>
        <taxon>Bacteria</taxon>
        <taxon>Thermotogati</taxon>
        <taxon>Deinococcota</taxon>
        <taxon>Deinococci</taxon>
        <taxon>Deinococcales</taxon>
        <taxon>Deinococcaceae</taxon>
        <taxon>Deinococcus</taxon>
    </lineage>
</organism>
<evidence type="ECO:0008006" key="3">
    <source>
        <dbReference type="Google" id="ProtNLM"/>
    </source>
</evidence>
<proteinExistence type="predicted"/>
<dbReference type="EMBL" id="JBHSWB010000001">
    <property type="protein sequence ID" value="MFC6662070.1"/>
    <property type="molecule type" value="Genomic_DNA"/>
</dbReference>
<comment type="caution">
    <text evidence="1">The sequence shown here is derived from an EMBL/GenBank/DDBJ whole genome shotgun (WGS) entry which is preliminary data.</text>
</comment>
<dbReference type="InterPro" id="IPR028994">
    <property type="entry name" value="Integrin_alpha_N"/>
</dbReference>
<name>A0ABW1ZMF8_9DEIO</name>
<dbReference type="RefSeq" id="WP_380057838.1">
    <property type="nucleotide sequence ID" value="NZ_JBHSWB010000001.1"/>
</dbReference>
<protein>
    <recommendedName>
        <fullName evidence="3">VCBS repeat-containing protein</fullName>
    </recommendedName>
</protein>
<evidence type="ECO:0000313" key="1">
    <source>
        <dbReference type="EMBL" id="MFC6662070.1"/>
    </source>
</evidence>
<evidence type="ECO:0000313" key="2">
    <source>
        <dbReference type="Proteomes" id="UP001596317"/>
    </source>
</evidence>
<keyword evidence="2" id="KW-1185">Reference proteome</keyword>
<dbReference type="Proteomes" id="UP001596317">
    <property type="component" value="Unassembled WGS sequence"/>
</dbReference>
<sequence>MHPGVGGTRPLRAAGAGHPGGEAQPYLLGAWAQGRWLGADAARGQVPAGATYTRLQLGAAPQAVRGGSVQPLDVPCEQTLTVPVSPAPVLPGGALFAGAGGPLQPRPVTVLPTANPTYAALVKAELQRRGLRAPVVTLTRLVRTDLDGNGAQEVLIEASRFRERSGDFPPPVGQPGDYSLLLLRHVVNGRAVTTVLGGHVAPLTPWDPDAGAPMPMATLYRLVGVADLNGDGRMELALSSAYYEGAGVSVLEWRPAGVRRTPLESGCGV</sequence>
<dbReference type="SUPFAM" id="SSF69318">
    <property type="entry name" value="Integrin alpha N-terminal domain"/>
    <property type="match status" value="1"/>
</dbReference>
<reference evidence="2" key="1">
    <citation type="journal article" date="2019" name="Int. J. Syst. Evol. Microbiol.">
        <title>The Global Catalogue of Microorganisms (GCM) 10K type strain sequencing project: providing services to taxonomists for standard genome sequencing and annotation.</title>
        <authorList>
            <consortium name="The Broad Institute Genomics Platform"/>
            <consortium name="The Broad Institute Genome Sequencing Center for Infectious Disease"/>
            <person name="Wu L."/>
            <person name="Ma J."/>
        </authorList>
    </citation>
    <scope>NUCLEOTIDE SEQUENCE [LARGE SCALE GENOMIC DNA]</scope>
    <source>
        <strain evidence="2">CCUG 63830</strain>
    </source>
</reference>